<dbReference type="HOGENOM" id="CLU_779462_0_0_1"/>
<dbReference type="InterPro" id="IPR021950">
    <property type="entry name" value="Spt20"/>
</dbReference>
<evidence type="ECO:0000256" key="1">
    <source>
        <dbReference type="SAM" id="MobiDB-lite"/>
    </source>
</evidence>
<dbReference type="GO" id="GO:0003712">
    <property type="term" value="F:transcription coregulator activity"/>
    <property type="evidence" value="ECO:0007669"/>
    <property type="project" value="InterPro"/>
</dbReference>
<reference evidence="5" key="1">
    <citation type="journal article" date="2013" name="Nature">
        <title>Pan genome of the phytoplankton Emiliania underpins its global distribution.</title>
        <authorList>
            <person name="Read B.A."/>
            <person name="Kegel J."/>
            <person name="Klute M.J."/>
            <person name="Kuo A."/>
            <person name="Lefebvre S.C."/>
            <person name="Maumus F."/>
            <person name="Mayer C."/>
            <person name="Miller J."/>
            <person name="Monier A."/>
            <person name="Salamov A."/>
            <person name="Young J."/>
            <person name="Aguilar M."/>
            <person name="Claverie J.M."/>
            <person name="Frickenhaus S."/>
            <person name="Gonzalez K."/>
            <person name="Herman E.K."/>
            <person name="Lin Y.C."/>
            <person name="Napier J."/>
            <person name="Ogata H."/>
            <person name="Sarno A.F."/>
            <person name="Shmutz J."/>
            <person name="Schroeder D."/>
            <person name="de Vargas C."/>
            <person name="Verret F."/>
            <person name="von Dassow P."/>
            <person name="Valentin K."/>
            <person name="Van de Peer Y."/>
            <person name="Wheeler G."/>
            <person name="Dacks J.B."/>
            <person name="Delwiche C.F."/>
            <person name="Dyhrman S.T."/>
            <person name="Glockner G."/>
            <person name="John U."/>
            <person name="Richards T."/>
            <person name="Worden A.Z."/>
            <person name="Zhang X."/>
            <person name="Grigoriev I.V."/>
            <person name="Allen A.E."/>
            <person name="Bidle K."/>
            <person name="Borodovsky M."/>
            <person name="Bowler C."/>
            <person name="Brownlee C."/>
            <person name="Cock J.M."/>
            <person name="Elias M."/>
            <person name="Gladyshev V.N."/>
            <person name="Groth M."/>
            <person name="Guda C."/>
            <person name="Hadaegh A."/>
            <person name="Iglesias-Rodriguez M.D."/>
            <person name="Jenkins J."/>
            <person name="Jones B.M."/>
            <person name="Lawson T."/>
            <person name="Leese F."/>
            <person name="Lindquist E."/>
            <person name="Lobanov A."/>
            <person name="Lomsadze A."/>
            <person name="Malik S.B."/>
            <person name="Marsh M.E."/>
            <person name="Mackinder L."/>
            <person name="Mock T."/>
            <person name="Mueller-Roeber B."/>
            <person name="Pagarete A."/>
            <person name="Parker M."/>
            <person name="Probert I."/>
            <person name="Quesneville H."/>
            <person name="Raines C."/>
            <person name="Rensing S.A."/>
            <person name="Riano-Pachon D.M."/>
            <person name="Richier S."/>
            <person name="Rokitta S."/>
            <person name="Shiraiwa Y."/>
            <person name="Soanes D.M."/>
            <person name="van der Giezen M."/>
            <person name="Wahlund T.M."/>
            <person name="Williams B."/>
            <person name="Wilson W."/>
            <person name="Wolfe G."/>
            <person name="Wurch L.L."/>
        </authorList>
    </citation>
    <scope>NUCLEOTIDE SEQUENCE</scope>
</reference>
<reference evidence="4" key="2">
    <citation type="submission" date="2024-10" db="UniProtKB">
        <authorList>
            <consortium name="EnsemblProtists"/>
        </authorList>
    </citation>
    <scope>IDENTIFICATION</scope>
</reference>
<evidence type="ECO:0000256" key="2">
    <source>
        <dbReference type="SAM" id="Phobius"/>
    </source>
</evidence>
<dbReference type="GeneID" id="17262914"/>
<organism evidence="4 5">
    <name type="scientific">Emiliania huxleyi (strain CCMP1516)</name>
    <dbReference type="NCBI Taxonomy" id="280463"/>
    <lineage>
        <taxon>Eukaryota</taxon>
        <taxon>Haptista</taxon>
        <taxon>Haptophyta</taxon>
        <taxon>Prymnesiophyceae</taxon>
        <taxon>Isochrysidales</taxon>
        <taxon>Noelaerhabdaceae</taxon>
        <taxon>Emiliania</taxon>
    </lineage>
</organism>
<dbReference type="InterPro" id="IPR046468">
    <property type="entry name" value="Spt20-like_SEP"/>
</dbReference>
<dbReference type="Proteomes" id="UP000013827">
    <property type="component" value="Unassembled WGS sequence"/>
</dbReference>
<sequence length="356" mass="38169">MSDQKPLRFGLKRRQLRTLAQRQRDAVRPRQPSIATANGALSHSWEDDETPDREEAAARAMLQRLEARLRESSSSTSKLASPSNGGGTNGRLAAAAPRRGECLRLTLLPTHLLIEDVDLALPYSAETNRFLRCVEAGRLPLLQLRSNPALWALCEKRFIEGCLPVEVSDRRSPEAEAEAAARRATGGGESGTTLACLVPDRETLLQELALRSESAAAAGAPWSDELLLETEAALLLATAPPPCLRAAEPGPAAAAPLGVIGRLANALQFDRLKLHAYPCRFPPTAAAPSSSRGPFRRAAIAGVACAALRAALRALLRLHCMSLLLLVVVMVLLMVQMLLLARRGSATGLDERVASI</sequence>
<feature type="region of interest" description="Disordered" evidence="1">
    <location>
        <begin position="67"/>
        <end position="93"/>
    </location>
</feature>
<feature type="domain" description="Spt20-like SEP" evidence="3">
    <location>
        <begin position="103"/>
        <end position="245"/>
    </location>
</feature>
<keyword evidence="2" id="KW-1133">Transmembrane helix</keyword>
<dbReference type="STRING" id="2903.R1E151"/>
<proteinExistence type="predicted"/>
<dbReference type="GO" id="GO:0000124">
    <property type="term" value="C:SAGA complex"/>
    <property type="evidence" value="ECO:0007669"/>
    <property type="project" value="InterPro"/>
</dbReference>
<feature type="region of interest" description="Disordered" evidence="1">
    <location>
        <begin position="1"/>
        <end position="54"/>
    </location>
</feature>
<accession>A0A0D3IZT1</accession>
<dbReference type="Pfam" id="PF12090">
    <property type="entry name" value="Spt20_SEP"/>
    <property type="match status" value="1"/>
</dbReference>
<dbReference type="AlphaFoldDB" id="A0A0D3IZT1"/>
<dbReference type="RefSeq" id="XP_005769195.1">
    <property type="nucleotide sequence ID" value="XM_005769138.1"/>
</dbReference>
<feature type="transmembrane region" description="Helical" evidence="2">
    <location>
        <begin position="322"/>
        <end position="341"/>
    </location>
</feature>
<protein>
    <recommendedName>
        <fullName evidence="3">Spt20-like SEP domain-containing protein</fullName>
    </recommendedName>
</protein>
<dbReference type="GO" id="GO:0006357">
    <property type="term" value="P:regulation of transcription by RNA polymerase II"/>
    <property type="evidence" value="ECO:0007669"/>
    <property type="project" value="TreeGrafter"/>
</dbReference>
<dbReference type="KEGG" id="ehx:EMIHUDRAFT_102730"/>
<keyword evidence="5" id="KW-1185">Reference proteome</keyword>
<name>A0A0D3IZT1_EMIH1</name>
<dbReference type="PANTHER" id="PTHR13526:SF8">
    <property type="entry name" value="TRANSCRIPTION FACTOR SPT20 HOMOLOG"/>
    <property type="match status" value="1"/>
</dbReference>
<keyword evidence="2" id="KW-0812">Transmembrane</keyword>
<dbReference type="PaxDb" id="2903-EOD16766"/>
<dbReference type="EnsemblProtists" id="EOD16766">
    <property type="protein sequence ID" value="EOD16766"/>
    <property type="gene ID" value="EMIHUDRAFT_102730"/>
</dbReference>
<evidence type="ECO:0000313" key="4">
    <source>
        <dbReference type="EnsemblProtists" id="EOD16766"/>
    </source>
</evidence>
<feature type="compositionally biased region" description="Low complexity" evidence="1">
    <location>
        <begin position="72"/>
        <end position="83"/>
    </location>
</feature>
<evidence type="ECO:0000313" key="5">
    <source>
        <dbReference type="Proteomes" id="UP000013827"/>
    </source>
</evidence>
<keyword evidence="2" id="KW-0472">Membrane</keyword>
<dbReference type="PANTHER" id="PTHR13526">
    <property type="entry name" value="TRANSCRIPTION FACTOR SPT20 HOMOLOG"/>
    <property type="match status" value="1"/>
</dbReference>
<evidence type="ECO:0000259" key="3">
    <source>
        <dbReference type="Pfam" id="PF12090"/>
    </source>
</evidence>